<feature type="compositionally biased region" description="Basic and acidic residues" evidence="1">
    <location>
        <begin position="325"/>
        <end position="351"/>
    </location>
</feature>
<dbReference type="EMBL" id="CP046884">
    <property type="protein sequence ID" value="QNQ90369.1"/>
    <property type="molecule type" value="Genomic_DNA"/>
</dbReference>
<feature type="region of interest" description="Disordered" evidence="1">
    <location>
        <begin position="307"/>
        <end position="377"/>
    </location>
</feature>
<keyword evidence="3" id="KW-1185">Reference proteome</keyword>
<evidence type="ECO:0000256" key="1">
    <source>
        <dbReference type="SAM" id="MobiDB-lite"/>
    </source>
</evidence>
<evidence type="ECO:0000313" key="3">
    <source>
        <dbReference type="Proteomes" id="UP000516320"/>
    </source>
</evidence>
<dbReference type="SUPFAM" id="SSF159659">
    <property type="entry name" value="Cgl1923-like"/>
    <property type="match status" value="1"/>
</dbReference>
<dbReference type="InterPro" id="IPR019151">
    <property type="entry name" value="Proteasome_assmbl_chaperone_2"/>
</dbReference>
<dbReference type="Proteomes" id="UP000516320">
    <property type="component" value="Chromosome"/>
</dbReference>
<dbReference type="KEGG" id="cpoy:GP475_06755"/>
<proteinExistence type="predicted"/>
<dbReference type="InterPro" id="IPR038389">
    <property type="entry name" value="PSMG2_sf"/>
</dbReference>
<accession>A0A7H0SP94</accession>
<dbReference type="Gene3D" id="3.40.50.10900">
    <property type="entry name" value="PAC-like subunit"/>
    <property type="match status" value="1"/>
</dbReference>
<reference evidence="2 3" key="1">
    <citation type="submission" date="2019-12" db="EMBL/GenBank/DDBJ databases">
        <title>Corynebacterium sp. nov., isolated from feces of the Anser Albifrons in China.</title>
        <authorList>
            <person name="Liu Q."/>
        </authorList>
    </citation>
    <scope>NUCLEOTIDE SEQUENCE [LARGE SCALE GENOMIC DNA]</scope>
    <source>
        <strain evidence="2 3">4H37-19</strain>
    </source>
</reference>
<protein>
    <submittedName>
        <fullName evidence="2">PAC2 family protein</fullName>
    </submittedName>
</protein>
<dbReference type="AlphaFoldDB" id="A0A7H0SP94"/>
<organism evidence="2 3">
    <name type="scientific">Corynebacterium poyangense</name>
    <dbReference type="NCBI Taxonomy" id="2684405"/>
    <lineage>
        <taxon>Bacteria</taxon>
        <taxon>Bacillati</taxon>
        <taxon>Actinomycetota</taxon>
        <taxon>Actinomycetes</taxon>
        <taxon>Mycobacteriales</taxon>
        <taxon>Corynebacteriaceae</taxon>
        <taxon>Corynebacterium</taxon>
    </lineage>
</organism>
<dbReference type="Gene3D" id="1.10.287.100">
    <property type="match status" value="1"/>
</dbReference>
<gene>
    <name evidence="2" type="ORF">GP475_06755</name>
</gene>
<name>A0A7H0SP94_9CORY</name>
<evidence type="ECO:0000313" key="2">
    <source>
        <dbReference type="EMBL" id="QNQ90369.1"/>
    </source>
</evidence>
<dbReference type="Pfam" id="PF09754">
    <property type="entry name" value="PAC2"/>
    <property type="match status" value="1"/>
</dbReference>
<sequence>MTEPNRRMYELEYPSPSVKSEGNGQTTLVVALQGYADAGHAIELASDHLKAALDSRPLAHFNNDELIDYRSRRPAVTIEHNNITNSEDLTLDMRVLRDPQGHSFLLLSGPEPDLRWEAFTQAVADLVEQFDVTNTISLYSAPMTVPHTRPLVVSGHGNAPELLRRMFGFDSRLIVPGSASLYLERELHRRGRNVAGYTAQVPHYLSASPYPEAALKLLQAVSEASGLKLPLGSLERDAQRIAEQVSDGISDNQEIQQIVAALEQQYDEEISQYRESHPQAMLPGEPEVPSGEQIGEEFERFLAGLDQPHQGSEDHHPPLFELPEEPPHPPENHPHYFPEDLFKADPQEGRDPNNTTFEDDPDGSPSPEDEGYNEGPH</sequence>
<feature type="compositionally biased region" description="Acidic residues" evidence="1">
    <location>
        <begin position="357"/>
        <end position="377"/>
    </location>
</feature>
<dbReference type="RefSeq" id="WP_187973684.1">
    <property type="nucleotide sequence ID" value="NZ_CP046884.1"/>
</dbReference>